<accession>A0A0Q9WUT4</accession>
<dbReference type="OrthoDB" id="10022113at2759"/>
<dbReference type="SMART" id="SM00181">
    <property type="entry name" value="EGF"/>
    <property type="match status" value="9"/>
</dbReference>
<dbReference type="CDD" id="cd00054">
    <property type="entry name" value="EGF_CA"/>
    <property type="match status" value="6"/>
</dbReference>
<feature type="domain" description="EGF-like" evidence="13">
    <location>
        <begin position="371"/>
        <end position="412"/>
    </location>
</feature>
<evidence type="ECO:0000256" key="8">
    <source>
        <dbReference type="ARBA" id="ARBA00022837"/>
    </source>
</evidence>
<dbReference type="Pfam" id="PF07645">
    <property type="entry name" value="EGF_CA"/>
    <property type="match status" value="9"/>
</dbReference>
<dbReference type="SUPFAM" id="SSF57196">
    <property type="entry name" value="EGF/Laminin"/>
    <property type="match status" value="1"/>
</dbReference>
<evidence type="ECO:0000256" key="11">
    <source>
        <dbReference type="PROSITE-ProRule" id="PRU00076"/>
    </source>
</evidence>
<feature type="signal peptide" evidence="12">
    <location>
        <begin position="1"/>
        <end position="30"/>
    </location>
</feature>
<keyword evidence="4" id="KW-0272">Extracellular matrix</keyword>
<comment type="caution">
    <text evidence="11">Lacks conserved residue(s) required for the propagation of feature annotation.</text>
</comment>
<dbReference type="Gene3D" id="2.10.25.10">
    <property type="entry name" value="Laminin"/>
    <property type="match status" value="12"/>
</dbReference>
<dbReference type="eggNOG" id="KOG1217">
    <property type="taxonomic scope" value="Eukaryota"/>
</dbReference>
<dbReference type="KEGG" id="dwi:6650792"/>
<evidence type="ECO:0000313" key="14">
    <source>
        <dbReference type="EMBL" id="KRF99819.1"/>
    </source>
</evidence>
<sequence length="953" mass="105466">MRSSTQCTVIHLILLIVVVVVVHNPGETLADEERISDYIRRCCISGLRQARTANSCENVSEVNSIPALWLGLCHSTFEVCCSREVDHLSCELGRLAAIEGARCNKFPPANSSSTTGAYADCCRACQVGLAVKASQQNCRDPLFSFLSAIESYRLCCDDAESYFPNYSGSKHRHQDENIPQEGELPILSGETADGTIVLTGDNNDICGEIPNLCAQICENTVEAYECKCHPGFQLDENNVTCSAISEKKNLCPNGYRLDGMQGKCVDIDECKEQLHECKTTQYCHNTIGGYHCLNVKTNECSSGYHFDEKSEECKDDNECEQSPSPCDADQECTNYPGGYKCIKSLLPSPNTLDSSQCGSGFYLKDDGSCVDIDECAQNTTNNCHIHLHKECRNTLGSFFCHCQAGYSLDVTQDRCVDINECSINNHNCLPTQRCDNTIGSYICTRLQSCGTGYTLNAETGICDDDDECALGTHNCPISYDCYNTKGSFRCHRKTTTSTTTTTTTTSTTIRPPLVEKSPNLRYPYGGLTSRKRLPCATGFNRNHLGACVDINECYEGEPCGSHERCINTNGHYRCESLLQCSGGYKSTPDGTSCIDIDECETGEHNCGDTQKCLNRNGGYICACHTGHQMSRLSTGLDTCVDINECTSAQRVCPSNANCFNTIGSYYCECKSGFEKKTDNSQASGDSTAQCFDVDECEAISGLCQQKCVNFWGGYRCSCHMGYQLGQDNRTCNDIDECEVHKDYKLCMGSCVNTAGSYQCSCPRGYTLAADEKTCRDIDECEGSTENHVCTGRHDICTNIRGSFKCTTINCPYGYMNDPEQKNRCRQKATYCEGEDCYTKPSAYTYNFITFVSKLMVPPDGRTIFTLRGPIWYNNIEFDLKIVRIQAAPNIERATESHFDTLKSNNQVNLLLKRALDGPQDIELELSMTVFTTNAMPRGKSVAKLFLFVSQYPF</sequence>
<dbReference type="Proteomes" id="UP000007798">
    <property type="component" value="Unassembled WGS sequence"/>
</dbReference>
<dbReference type="SMART" id="SM00179">
    <property type="entry name" value="EGF_CA"/>
    <property type="match status" value="12"/>
</dbReference>
<dbReference type="InterPro" id="IPR000152">
    <property type="entry name" value="EGF-type_Asp/Asn_hydroxyl_site"/>
</dbReference>
<keyword evidence="7" id="KW-0677">Repeat</keyword>
<dbReference type="FunCoup" id="A0A0Q9WUT4">
    <property type="interactions" value="4"/>
</dbReference>
<feature type="chain" id="PRO_5006387159" description="EGF-like domain-containing protein" evidence="12">
    <location>
        <begin position="31"/>
        <end position="953"/>
    </location>
</feature>
<keyword evidence="15" id="KW-1185">Reference proteome</keyword>
<dbReference type="FunFam" id="2.10.25.10:FF:000014">
    <property type="entry name" value="Latent-transforming growth factor beta-binding protein 3"/>
    <property type="match status" value="1"/>
</dbReference>
<evidence type="ECO:0000256" key="1">
    <source>
        <dbReference type="ARBA" id="ARBA00004498"/>
    </source>
</evidence>
<evidence type="ECO:0000259" key="13">
    <source>
        <dbReference type="PROSITE" id="PS50026"/>
    </source>
</evidence>
<dbReference type="InterPro" id="IPR009030">
    <property type="entry name" value="Growth_fac_rcpt_cys_sf"/>
</dbReference>
<evidence type="ECO:0000256" key="3">
    <source>
        <dbReference type="ARBA" id="ARBA00022525"/>
    </source>
</evidence>
<evidence type="ECO:0000256" key="2">
    <source>
        <dbReference type="ARBA" id="ARBA00006127"/>
    </source>
</evidence>
<dbReference type="PANTHER" id="PTHR24034">
    <property type="entry name" value="EGF-LIKE DOMAIN-CONTAINING PROTEIN"/>
    <property type="match status" value="1"/>
</dbReference>
<evidence type="ECO:0000256" key="6">
    <source>
        <dbReference type="ARBA" id="ARBA00022729"/>
    </source>
</evidence>
<organism evidence="14 15">
    <name type="scientific">Drosophila willistoni</name>
    <name type="common">Fruit fly</name>
    <dbReference type="NCBI Taxonomy" id="7260"/>
    <lineage>
        <taxon>Eukaryota</taxon>
        <taxon>Metazoa</taxon>
        <taxon>Ecdysozoa</taxon>
        <taxon>Arthropoda</taxon>
        <taxon>Hexapoda</taxon>
        <taxon>Insecta</taxon>
        <taxon>Pterygota</taxon>
        <taxon>Neoptera</taxon>
        <taxon>Endopterygota</taxon>
        <taxon>Diptera</taxon>
        <taxon>Brachycera</taxon>
        <taxon>Muscomorpha</taxon>
        <taxon>Ephydroidea</taxon>
        <taxon>Drosophilidae</taxon>
        <taxon>Drosophila</taxon>
        <taxon>Sophophora</taxon>
    </lineage>
</organism>
<dbReference type="PROSITE" id="PS00010">
    <property type="entry name" value="ASX_HYDROXYL"/>
    <property type="match status" value="6"/>
</dbReference>
<dbReference type="PROSITE" id="PS01187">
    <property type="entry name" value="EGF_CA"/>
    <property type="match status" value="6"/>
</dbReference>
<dbReference type="InParanoid" id="A0A0Q9WUT4"/>
<dbReference type="FunFam" id="2.10.25.10:FF:000008">
    <property type="entry name" value="Signal peptide, CUB domain, EGF-like 2"/>
    <property type="match status" value="1"/>
</dbReference>
<name>A0A0Q9WUT4_DROWI</name>
<dbReference type="FunFam" id="2.10.25.10:FF:000038">
    <property type="entry name" value="Fibrillin 2"/>
    <property type="match status" value="1"/>
</dbReference>
<reference evidence="14 15" key="1">
    <citation type="journal article" date="2007" name="Nature">
        <title>Evolution of genes and genomes on the Drosophila phylogeny.</title>
        <authorList>
            <consortium name="Drosophila 12 Genomes Consortium"/>
            <person name="Clark A.G."/>
            <person name="Eisen M.B."/>
            <person name="Smith D.R."/>
            <person name="Bergman C.M."/>
            <person name="Oliver B."/>
            <person name="Markow T.A."/>
            <person name="Kaufman T.C."/>
            <person name="Kellis M."/>
            <person name="Gelbart W."/>
            <person name="Iyer V.N."/>
            <person name="Pollard D.A."/>
            <person name="Sackton T.B."/>
            <person name="Larracuente A.M."/>
            <person name="Singh N.D."/>
            <person name="Abad J.P."/>
            <person name="Abt D.N."/>
            <person name="Adryan B."/>
            <person name="Aguade M."/>
            <person name="Akashi H."/>
            <person name="Anderson W.W."/>
            <person name="Aquadro C.F."/>
            <person name="Ardell D.H."/>
            <person name="Arguello R."/>
            <person name="Artieri C.G."/>
            <person name="Barbash D.A."/>
            <person name="Barker D."/>
            <person name="Barsanti P."/>
            <person name="Batterham P."/>
            <person name="Batzoglou S."/>
            <person name="Begun D."/>
            <person name="Bhutkar A."/>
            <person name="Blanco E."/>
            <person name="Bosak S.A."/>
            <person name="Bradley R.K."/>
            <person name="Brand A.D."/>
            <person name="Brent M.R."/>
            <person name="Brooks A.N."/>
            <person name="Brown R.H."/>
            <person name="Butlin R.K."/>
            <person name="Caggese C."/>
            <person name="Calvi B.R."/>
            <person name="Bernardo de Carvalho A."/>
            <person name="Caspi A."/>
            <person name="Castrezana S."/>
            <person name="Celniker S.E."/>
            <person name="Chang J.L."/>
            <person name="Chapple C."/>
            <person name="Chatterji S."/>
            <person name="Chinwalla A."/>
            <person name="Civetta A."/>
            <person name="Clifton S.W."/>
            <person name="Comeron J.M."/>
            <person name="Costello J.C."/>
            <person name="Coyne J.A."/>
            <person name="Daub J."/>
            <person name="David R.G."/>
            <person name="Delcher A.L."/>
            <person name="Delehaunty K."/>
            <person name="Do C.B."/>
            <person name="Ebling H."/>
            <person name="Edwards K."/>
            <person name="Eickbush T."/>
            <person name="Evans J.D."/>
            <person name="Filipski A."/>
            <person name="Findeiss S."/>
            <person name="Freyhult E."/>
            <person name="Fulton L."/>
            <person name="Fulton R."/>
            <person name="Garcia A.C."/>
            <person name="Gardiner A."/>
            <person name="Garfield D.A."/>
            <person name="Garvin B.E."/>
            <person name="Gibson G."/>
            <person name="Gilbert D."/>
            <person name="Gnerre S."/>
            <person name="Godfrey J."/>
            <person name="Good R."/>
            <person name="Gotea V."/>
            <person name="Gravely B."/>
            <person name="Greenberg A.J."/>
            <person name="Griffiths-Jones S."/>
            <person name="Gross S."/>
            <person name="Guigo R."/>
            <person name="Gustafson E.A."/>
            <person name="Haerty W."/>
            <person name="Hahn M.W."/>
            <person name="Halligan D.L."/>
            <person name="Halpern A.L."/>
            <person name="Halter G.M."/>
            <person name="Han M.V."/>
            <person name="Heger A."/>
            <person name="Hillier L."/>
            <person name="Hinrichs A.S."/>
            <person name="Holmes I."/>
            <person name="Hoskins R.A."/>
            <person name="Hubisz M.J."/>
            <person name="Hultmark D."/>
            <person name="Huntley M.A."/>
            <person name="Jaffe D.B."/>
            <person name="Jagadeeshan S."/>
            <person name="Jeck W.R."/>
            <person name="Johnson J."/>
            <person name="Jones C.D."/>
            <person name="Jordan W.C."/>
            <person name="Karpen G.H."/>
            <person name="Kataoka E."/>
            <person name="Keightley P.D."/>
            <person name="Kheradpour P."/>
            <person name="Kirkness E.F."/>
            <person name="Koerich L.B."/>
            <person name="Kristiansen K."/>
            <person name="Kudrna D."/>
            <person name="Kulathinal R.J."/>
            <person name="Kumar S."/>
            <person name="Kwok R."/>
            <person name="Lander E."/>
            <person name="Langley C.H."/>
            <person name="Lapoint R."/>
            <person name="Lazzaro B.P."/>
            <person name="Lee S.J."/>
            <person name="Levesque L."/>
            <person name="Li R."/>
            <person name="Lin C.F."/>
            <person name="Lin M.F."/>
            <person name="Lindblad-Toh K."/>
            <person name="Llopart A."/>
            <person name="Long M."/>
            <person name="Low L."/>
            <person name="Lozovsky E."/>
            <person name="Lu J."/>
            <person name="Luo M."/>
            <person name="Machado C.A."/>
            <person name="Makalowski W."/>
            <person name="Marzo M."/>
            <person name="Matsuda M."/>
            <person name="Matzkin L."/>
            <person name="McAllister B."/>
            <person name="McBride C.S."/>
            <person name="McKernan B."/>
            <person name="McKernan K."/>
            <person name="Mendez-Lago M."/>
            <person name="Minx P."/>
            <person name="Mollenhauer M.U."/>
            <person name="Montooth K."/>
            <person name="Mount S.M."/>
            <person name="Mu X."/>
            <person name="Myers E."/>
            <person name="Negre B."/>
            <person name="Newfeld S."/>
            <person name="Nielsen R."/>
            <person name="Noor M.A."/>
            <person name="O'Grady P."/>
            <person name="Pachter L."/>
            <person name="Papaceit M."/>
            <person name="Parisi M.J."/>
            <person name="Parisi M."/>
            <person name="Parts L."/>
            <person name="Pedersen J.S."/>
            <person name="Pesole G."/>
            <person name="Phillippy A.M."/>
            <person name="Ponting C.P."/>
            <person name="Pop M."/>
            <person name="Porcelli D."/>
            <person name="Powell J.R."/>
            <person name="Prohaska S."/>
            <person name="Pruitt K."/>
            <person name="Puig M."/>
            <person name="Quesneville H."/>
            <person name="Ram K.R."/>
            <person name="Rand D."/>
            <person name="Rasmussen M.D."/>
            <person name="Reed L.K."/>
            <person name="Reenan R."/>
            <person name="Reily A."/>
            <person name="Remington K.A."/>
            <person name="Rieger T.T."/>
            <person name="Ritchie M.G."/>
            <person name="Robin C."/>
            <person name="Rogers Y.H."/>
            <person name="Rohde C."/>
            <person name="Rozas J."/>
            <person name="Rubenfield M.J."/>
            <person name="Ruiz A."/>
            <person name="Russo S."/>
            <person name="Salzberg S.L."/>
            <person name="Sanchez-Gracia A."/>
            <person name="Saranga D.J."/>
            <person name="Sato H."/>
            <person name="Schaeffer S.W."/>
            <person name="Schatz M.C."/>
            <person name="Schlenke T."/>
            <person name="Schwartz R."/>
            <person name="Segarra C."/>
            <person name="Singh R.S."/>
            <person name="Sirot L."/>
            <person name="Sirota M."/>
            <person name="Sisneros N.B."/>
            <person name="Smith C.D."/>
            <person name="Smith T.F."/>
            <person name="Spieth J."/>
            <person name="Stage D.E."/>
            <person name="Stark A."/>
            <person name="Stephan W."/>
            <person name="Strausberg R.L."/>
            <person name="Strempel S."/>
            <person name="Sturgill D."/>
            <person name="Sutton G."/>
            <person name="Sutton G.G."/>
            <person name="Tao W."/>
            <person name="Teichmann S."/>
            <person name="Tobari Y.N."/>
            <person name="Tomimura Y."/>
            <person name="Tsolas J.M."/>
            <person name="Valente V.L."/>
            <person name="Venter E."/>
            <person name="Venter J.C."/>
            <person name="Vicario S."/>
            <person name="Vieira F.G."/>
            <person name="Vilella A.J."/>
            <person name="Villasante A."/>
            <person name="Walenz B."/>
            <person name="Wang J."/>
            <person name="Wasserman M."/>
            <person name="Watts T."/>
            <person name="Wilson D."/>
            <person name="Wilson R.K."/>
            <person name="Wing R.A."/>
            <person name="Wolfner M.F."/>
            <person name="Wong A."/>
            <person name="Wong G.K."/>
            <person name="Wu C.I."/>
            <person name="Wu G."/>
            <person name="Yamamoto D."/>
            <person name="Yang H.P."/>
            <person name="Yang S.P."/>
            <person name="Yorke J.A."/>
            <person name="Yoshida K."/>
            <person name="Zdobnov E."/>
            <person name="Zhang P."/>
            <person name="Zhang Y."/>
            <person name="Zimin A.V."/>
            <person name="Baldwin J."/>
            <person name="Abdouelleil A."/>
            <person name="Abdulkadir J."/>
            <person name="Abebe A."/>
            <person name="Abera B."/>
            <person name="Abreu J."/>
            <person name="Acer S.C."/>
            <person name="Aftuck L."/>
            <person name="Alexander A."/>
            <person name="An P."/>
            <person name="Anderson E."/>
            <person name="Anderson S."/>
            <person name="Arachi H."/>
            <person name="Azer M."/>
            <person name="Bachantsang P."/>
            <person name="Barry A."/>
            <person name="Bayul T."/>
            <person name="Berlin A."/>
            <person name="Bessette D."/>
            <person name="Bloom T."/>
            <person name="Blye J."/>
            <person name="Boguslavskiy L."/>
            <person name="Bonnet C."/>
            <person name="Boukhgalter B."/>
            <person name="Bourzgui I."/>
            <person name="Brown A."/>
            <person name="Cahill P."/>
            <person name="Channer S."/>
            <person name="Cheshatsang Y."/>
            <person name="Chuda L."/>
            <person name="Citroen M."/>
            <person name="Collymore A."/>
            <person name="Cooke P."/>
            <person name="Costello M."/>
            <person name="D'Aco K."/>
            <person name="Daza R."/>
            <person name="De Haan G."/>
            <person name="DeGray S."/>
            <person name="DeMaso C."/>
            <person name="Dhargay N."/>
            <person name="Dooley K."/>
            <person name="Dooley E."/>
            <person name="Doricent M."/>
            <person name="Dorje P."/>
            <person name="Dorjee K."/>
            <person name="Dupes A."/>
            <person name="Elong R."/>
            <person name="Falk J."/>
            <person name="Farina A."/>
            <person name="Faro S."/>
            <person name="Ferguson D."/>
            <person name="Fisher S."/>
            <person name="Foley C.D."/>
            <person name="Franke A."/>
            <person name="Friedrich D."/>
            <person name="Gadbois L."/>
            <person name="Gearin G."/>
            <person name="Gearin C.R."/>
            <person name="Giannoukos G."/>
            <person name="Goode T."/>
            <person name="Graham J."/>
            <person name="Grandbois E."/>
            <person name="Grewal S."/>
            <person name="Gyaltsen K."/>
            <person name="Hafez N."/>
            <person name="Hagos B."/>
            <person name="Hall J."/>
            <person name="Henson C."/>
            <person name="Hollinger A."/>
            <person name="Honan T."/>
            <person name="Huard M.D."/>
            <person name="Hughes L."/>
            <person name="Hurhula B."/>
            <person name="Husby M.E."/>
            <person name="Kamat A."/>
            <person name="Kanga B."/>
            <person name="Kashin S."/>
            <person name="Khazanovich D."/>
            <person name="Kisner P."/>
            <person name="Lance K."/>
            <person name="Lara M."/>
            <person name="Lee W."/>
            <person name="Lennon N."/>
            <person name="Letendre F."/>
            <person name="LeVine R."/>
            <person name="Lipovsky A."/>
            <person name="Liu X."/>
            <person name="Liu J."/>
            <person name="Liu S."/>
            <person name="Lokyitsang T."/>
            <person name="Lokyitsang Y."/>
            <person name="Lubonja R."/>
            <person name="Lui A."/>
            <person name="MacDonald P."/>
            <person name="Magnisalis V."/>
            <person name="Maru K."/>
            <person name="Matthews C."/>
            <person name="McCusker W."/>
            <person name="McDonough S."/>
            <person name="Mehta T."/>
            <person name="Meldrim J."/>
            <person name="Meneus L."/>
            <person name="Mihai O."/>
            <person name="Mihalev A."/>
            <person name="Mihova T."/>
            <person name="Mittelman R."/>
            <person name="Mlenga V."/>
            <person name="Montmayeur A."/>
            <person name="Mulrain L."/>
            <person name="Navidi A."/>
            <person name="Naylor J."/>
            <person name="Negash T."/>
            <person name="Nguyen T."/>
            <person name="Nguyen N."/>
            <person name="Nicol R."/>
            <person name="Norbu C."/>
            <person name="Norbu N."/>
            <person name="Novod N."/>
            <person name="O'Neill B."/>
            <person name="Osman S."/>
            <person name="Markiewicz E."/>
            <person name="Oyono O.L."/>
            <person name="Patti C."/>
            <person name="Phunkhang P."/>
            <person name="Pierre F."/>
            <person name="Priest M."/>
            <person name="Raghuraman S."/>
            <person name="Rege F."/>
            <person name="Reyes R."/>
            <person name="Rise C."/>
            <person name="Rogov P."/>
            <person name="Ross K."/>
            <person name="Ryan E."/>
            <person name="Settipalli S."/>
            <person name="Shea T."/>
            <person name="Sherpa N."/>
            <person name="Shi L."/>
            <person name="Shih D."/>
            <person name="Sparrow T."/>
            <person name="Spaulding J."/>
            <person name="Stalker J."/>
            <person name="Stange-Thomann N."/>
            <person name="Stavropoulos S."/>
            <person name="Stone C."/>
            <person name="Strader C."/>
            <person name="Tesfaye S."/>
            <person name="Thomson T."/>
            <person name="Thoulutsang Y."/>
            <person name="Thoulutsang D."/>
            <person name="Topham K."/>
            <person name="Topping I."/>
            <person name="Tsamla T."/>
            <person name="Vassiliev H."/>
            <person name="Vo A."/>
            <person name="Wangchuk T."/>
            <person name="Wangdi T."/>
            <person name="Weiand M."/>
            <person name="Wilkinson J."/>
            <person name="Wilson A."/>
            <person name="Yadav S."/>
            <person name="Young G."/>
            <person name="Yu Q."/>
            <person name="Zembek L."/>
            <person name="Zhong D."/>
            <person name="Zimmer A."/>
            <person name="Zwirko Z."/>
            <person name="Jaffe D.B."/>
            <person name="Alvarez P."/>
            <person name="Brockman W."/>
            <person name="Butler J."/>
            <person name="Chin C."/>
            <person name="Gnerre S."/>
            <person name="Grabherr M."/>
            <person name="Kleber M."/>
            <person name="Mauceli E."/>
            <person name="MacCallum I."/>
        </authorList>
    </citation>
    <scope>NUCLEOTIDE SEQUENCE [LARGE SCALE GENOMIC DNA]</scope>
    <source>
        <strain evidence="15">Tucson 14030-0811.24</strain>
    </source>
</reference>
<evidence type="ECO:0000256" key="9">
    <source>
        <dbReference type="ARBA" id="ARBA00023157"/>
    </source>
</evidence>
<dbReference type="SUPFAM" id="SSF57184">
    <property type="entry name" value="Growth factor receptor domain"/>
    <property type="match status" value="4"/>
</dbReference>
<proteinExistence type="inferred from homology"/>
<dbReference type="Pfam" id="PF22914">
    <property type="entry name" value="Fibulin_C"/>
    <property type="match status" value="1"/>
</dbReference>
<dbReference type="PROSITE" id="PS50026">
    <property type="entry name" value="EGF_3"/>
    <property type="match status" value="5"/>
</dbReference>
<feature type="domain" description="EGF-like" evidence="13">
    <location>
        <begin position="595"/>
        <end position="633"/>
    </location>
</feature>
<dbReference type="InterPro" id="IPR018097">
    <property type="entry name" value="EGF_Ca-bd_CS"/>
</dbReference>
<dbReference type="FunFam" id="2.10.25.10:FF:000240">
    <property type="entry name" value="Vitamin K-dependent protein S"/>
    <property type="match status" value="1"/>
</dbReference>
<evidence type="ECO:0000256" key="5">
    <source>
        <dbReference type="ARBA" id="ARBA00022536"/>
    </source>
</evidence>
<dbReference type="AlphaFoldDB" id="A0A0Q9WUT4"/>
<dbReference type="STRING" id="7260.A0A0Q9WUT4"/>
<keyword evidence="8" id="KW-0106">Calcium</keyword>
<evidence type="ECO:0000256" key="12">
    <source>
        <dbReference type="SAM" id="SignalP"/>
    </source>
</evidence>
<dbReference type="GO" id="GO:0005509">
    <property type="term" value="F:calcium ion binding"/>
    <property type="evidence" value="ECO:0007669"/>
    <property type="project" value="InterPro"/>
</dbReference>
<keyword evidence="9 11" id="KW-1015">Disulfide bond</keyword>
<dbReference type="InterPro" id="IPR049883">
    <property type="entry name" value="NOTCH1_EGF-like"/>
</dbReference>
<feature type="non-terminal residue" evidence="14">
    <location>
        <position position="953"/>
    </location>
</feature>
<dbReference type="PANTHER" id="PTHR24034:SF94">
    <property type="entry name" value="FIBULIN-7"/>
    <property type="match status" value="1"/>
</dbReference>
<dbReference type="InterPro" id="IPR001881">
    <property type="entry name" value="EGF-like_Ca-bd_dom"/>
</dbReference>
<feature type="domain" description="EGF-like" evidence="13">
    <location>
        <begin position="641"/>
        <end position="679"/>
    </location>
</feature>
<dbReference type="EMBL" id="CH964272">
    <property type="protein sequence ID" value="KRF99819.1"/>
    <property type="molecule type" value="Genomic_DNA"/>
</dbReference>
<feature type="domain" description="EGF-like" evidence="13">
    <location>
        <begin position="733"/>
        <end position="775"/>
    </location>
</feature>
<dbReference type="InterPro" id="IPR026823">
    <property type="entry name" value="cEGF"/>
</dbReference>
<keyword evidence="10" id="KW-0325">Glycoprotein</keyword>
<keyword evidence="5 11" id="KW-0245">EGF-like domain</keyword>
<feature type="domain" description="EGF-like" evidence="13">
    <location>
        <begin position="692"/>
        <end position="732"/>
    </location>
</feature>
<dbReference type="InterPro" id="IPR050751">
    <property type="entry name" value="ECM_structural_protein"/>
</dbReference>
<dbReference type="InterPro" id="IPR000742">
    <property type="entry name" value="EGF"/>
</dbReference>
<comment type="similarity">
    <text evidence="2">Belongs to the fibulin family.</text>
</comment>
<keyword evidence="6 12" id="KW-0732">Signal</keyword>
<keyword evidence="3" id="KW-0964">Secreted</keyword>
<feature type="disulfide bond" evidence="11">
    <location>
        <begin position="383"/>
        <end position="400"/>
    </location>
</feature>
<evidence type="ECO:0000313" key="15">
    <source>
        <dbReference type="Proteomes" id="UP000007798"/>
    </source>
</evidence>
<gene>
    <name evidence="14" type="primary">Dwil\GK13673</name>
    <name evidence="14" type="ORF">Dwil_GK13673</name>
</gene>
<protein>
    <recommendedName>
        <fullName evidence="13">EGF-like domain-containing protein</fullName>
    </recommendedName>
</protein>
<comment type="subcellular location">
    <subcellularLocation>
        <location evidence="1">Secreted</location>
        <location evidence="1">Extracellular space</location>
        <location evidence="1">Extracellular matrix</location>
    </subcellularLocation>
</comment>
<evidence type="ECO:0000256" key="10">
    <source>
        <dbReference type="ARBA" id="ARBA00023180"/>
    </source>
</evidence>
<dbReference type="Pfam" id="PF12662">
    <property type="entry name" value="cEGF"/>
    <property type="match status" value="2"/>
</dbReference>
<dbReference type="InterPro" id="IPR055088">
    <property type="entry name" value="Fibulin_C"/>
</dbReference>
<evidence type="ECO:0000256" key="4">
    <source>
        <dbReference type="ARBA" id="ARBA00022530"/>
    </source>
</evidence>
<evidence type="ECO:0000256" key="7">
    <source>
        <dbReference type="ARBA" id="ARBA00022737"/>
    </source>
</evidence>
<dbReference type="PROSITE" id="PS01186">
    <property type="entry name" value="EGF_2"/>
    <property type="match status" value="3"/>
</dbReference>